<accession>A0ABV3XSL3</accession>
<keyword evidence="1" id="KW-0732">Signal</keyword>
<comment type="caution">
    <text evidence="2">The sequence shown here is derived from an EMBL/GenBank/DDBJ whole genome shotgun (WGS) entry which is preliminary data.</text>
</comment>
<name>A0ABV3XSL3_9RHOB</name>
<organism evidence="2 3">
    <name type="scientific">Rhodovulum iodosum</name>
    <dbReference type="NCBI Taxonomy" id="68291"/>
    <lineage>
        <taxon>Bacteria</taxon>
        <taxon>Pseudomonadati</taxon>
        <taxon>Pseudomonadota</taxon>
        <taxon>Alphaproteobacteria</taxon>
        <taxon>Rhodobacterales</taxon>
        <taxon>Paracoccaceae</taxon>
        <taxon>Rhodovulum</taxon>
    </lineage>
</organism>
<feature type="chain" id="PRO_5045768405" description="DUF2125 domain-containing protein" evidence="1">
    <location>
        <begin position="25"/>
        <end position="515"/>
    </location>
</feature>
<evidence type="ECO:0008006" key="4">
    <source>
        <dbReference type="Google" id="ProtNLM"/>
    </source>
</evidence>
<dbReference type="Proteomes" id="UP001560019">
    <property type="component" value="Unassembled WGS sequence"/>
</dbReference>
<keyword evidence="3" id="KW-1185">Reference proteome</keyword>
<dbReference type="Pfam" id="PF09898">
    <property type="entry name" value="DUF2125"/>
    <property type="match status" value="1"/>
</dbReference>
<feature type="signal peptide" evidence="1">
    <location>
        <begin position="1"/>
        <end position="24"/>
    </location>
</feature>
<gene>
    <name evidence="2" type="ORF">Ga0609869_001431</name>
</gene>
<reference evidence="2 3" key="1">
    <citation type="submission" date="2024-06" db="EMBL/GenBank/DDBJ databases">
        <title>Genome of Rhodovulum iodosum, a marine photoferrotroph.</title>
        <authorList>
            <person name="Bianchini G."/>
            <person name="Nikeleit V."/>
            <person name="Kappler A."/>
            <person name="Bryce C."/>
            <person name="Sanchez-Baracaldo P."/>
        </authorList>
    </citation>
    <scope>NUCLEOTIDE SEQUENCE [LARGE SCALE GENOMIC DNA]</scope>
    <source>
        <strain evidence="2 3">UT/N1</strain>
    </source>
</reference>
<evidence type="ECO:0000256" key="1">
    <source>
        <dbReference type="SAM" id="SignalP"/>
    </source>
</evidence>
<evidence type="ECO:0000313" key="2">
    <source>
        <dbReference type="EMBL" id="MEX5728078.1"/>
    </source>
</evidence>
<proteinExistence type="predicted"/>
<dbReference type="RefSeq" id="WP_125408438.1">
    <property type="nucleotide sequence ID" value="NZ_JBEHHI010000001.1"/>
</dbReference>
<evidence type="ECO:0000313" key="3">
    <source>
        <dbReference type="Proteomes" id="UP001560019"/>
    </source>
</evidence>
<dbReference type="InterPro" id="IPR018666">
    <property type="entry name" value="DUF2125"/>
</dbReference>
<protein>
    <recommendedName>
        <fullName evidence="4">DUF2125 domain-containing protein</fullName>
    </recommendedName>
</protein>
<dbReference type="EMBL" id="JBEHHI010000001">
    <property type="protein sequence ID" value="MEX5728078.1"/>
    <property type="molecule type" value="Genomic_DNA"/>
</dbReference>
<sequence length="515" mass="53280">MQHWKAAPALACIAGLAWAGPAAAELTAAGVWGSLKGMAESYGQQITATETVEGDSLVVRDVSVTIETSPIELPEGGSQSSTASGAIAEIVFTETGDGAVRITMAPEGVLAVNSEARMNGETARSDVTMRMRQTGLEAVATGSPGDITYRFTAPEVGMTMDQMTVDGETAPAQMQMTAGGVSGMYRITGTDSRTILSDFAADSAGFDFDLSDPAAGTAVKIVATVGALTSASRSVLPPQMDGTDMARMLKAGFSSEGNIAYGPLQMTADVTEAGAPTRMAMASTGGRFDFALDSDQIVYRTAQSGTEMMVSGAQIPFPQLAMQIEEGAFGLTMPTAQGEEPGDFGLLTRLQGLTVDEALWSMIDPAGALPRDPATLVIDLSGKARMLADLFDPMAIAELQGQPPAELQSLDVNALQLSVAGADLSGAGAFSFDNSDTTPFNGMPKPTGGLSLRLTGANALLDKLVAMGLVPQDQATGFRMMLGMFAKPGEGADTLVSDIQVTEDGQILANGQRLR</sequence>